<dbReference type="EMBL" id="DF820455">
    <property type="protein sequence ID" value="GAK49385.1"/>
    <property type="molecule type" value="Genomic_DNA"/>
</dbReference>
<reference evidence="1" key="1">
    <citation type="journal article" date="2015" name="PeerJ">
        <title>First genomic representation of candidate bacterial phylum KSB3 points to enhanced environmental sensing as a trigger of wastewater bulking.</title>
        <authorList>
            <person name="Sekiguchi Y."/>
            <person name="Ohashi A."/>
            <person name="Parks D.H."/>
            <person name="Yamauchi T."/>
            <person name="Tyson G.W."/>
            <person name="Hugenholtz P."/>
        </authorList>
    </citation>
    <scope>NUCLEOTIDE SEQUENCE [LARGE SCALE GENOMIC DNA]</scope>
</reference>
<gene>
    <name evidence="1" type="ORF">U14_00607</name>
</gene>
<evidence type="ECO:0000313" key="2">
    <source>
        <dbReference type="Proteomes" id="UP000030700"/>
    </source>
</evidence>
<organism evidence="1">
    <name type="scientific">Candidatus Moduliflexus flocculans</name>
    <dbReference type="NCBI Taxonomy" id="1499966"/>
    <lineage>
        <taxon>Bacteria</taxon>
        <taxon>Candidatus Moduliflexota</taxon>
        <taxon>Candidatus Moduliflexia</taxon>
        <taxon>Candidatus Moduliflexales</taxon>
        <taxon>Candidatus Moduliflexaceae</taxon>
    </lineage>
</organism>
<evidence type="ECO:0000313" key="1">
    <source>
        <dbReference type="EMBL" id="GAK49385.1"/>
    </source>
</evidence>
<proteinExistence type="predicted"/>
<dbReference type="Proteomes" id="UP000030700">
    <property type="component" value="Unassembled WGS sequence"/>
</dbReference>
<dbReference type="HOGENOM" id="CLU_1060326_0_0_0"/>
<accession>A0A0S6VUW2</accession>
<sequence>MASVQRLMMYLTPIWLLEMMCRAFPRVVIDLLCHWMNEKNPNYEERHLAERFINPVQVAKKMSKLSTVAILHLLAQDENLWKMYVPGAGQRNKNKSISKGKVISMRAVPYILLELMYDLGGPEGKDKVKDVITRCRVTLGGPKQGEILEAFKTETVLDLFEELPAMEVRMRLAFSKDEAVAAWLSQWDLRMKDIGRLPKSNYWIAQLPGDRAFKIESLMKTLEFRAQYADVGKD</sequence>
<dbReference type="STRING" id="1499966.U14_00607"/>
<name>A0A0S6VUW2_9BACT</name>
<keyword evidence="2" id="KW-1185">Reference proteome</keyword>
<protein>
    <submittedName>
        <fullName evidence="1">Uncharacterized protein</fullName>
    </submittedName>
</protein>
<dbReference type="AlphaFoldDB" id="A0A0S6VUW2"/>